<organism evidence="2">
    <name type="scientific">Tetraodon nigroviridis</name>
    <name type="common">Spotted green pufferfish</name>
    <name type="synonym">Chelonodon nigroviridis</name>
    <dbReference type="NCBI Taxonomy" id="99883"/>
    <lineage>
        <taxon>Eukaryota</taxon>
        <taxon>Metazoa</taxon>
        <taxon>Chordata</taxon>
        <taxon>Craniata</taxon>
        <taxon>Vertebrata</taxon>
        <taxon>Euteleostomi</taxon>
        <taxon>Actinopterygii</taxon>
        <taxon>Neopterygii</taxon>
        <taxon>Teleostei</taxon>
        <taxon>Neoteleostei</taxon>
        <taxon>Acanthomorphata</taxon>
        <taxon>Eupercaria</taxon>
        <taxon>Tetraodontiformes</taxon>
        <taxon>Tetradontoidea</taxon>
        <taxon>Tetraodontidae</taxon>
        <taxon>Tetraodon</taxon>
    </lineage>
</organism>
<reference evidence="2" key="2">
    <citation type="submission" date="2004-02" db="EMBL/GenBank/DDBJ databases">
        <authorList>
            <consortium name="Genoscope"/>
            <consortium name="Whitehead Institute Centre for Genome Research"/>
        </authorList>
    </citation>
    <scope>NUCLEOTIDE SEQUENCE</scope>
</reference>
<feature type="signal peptide" evidence="1">
    <location>
        <begin position="1"/>
        <end position="20"/>
    </location>
</feature>
<sequence>MPGCAALLLFLAVLPTGCDAGRIRKRGLNHKVSLRGVRQPHDSLLVYFTMSAPNKSSEKRNGLKTRLDKVLKERKSTFPLLVKGVSADLSSTLEAWGKWAMREDGTSPTCCGFSFQRGCCCCWTRSRRVQPEKFGPGVGTLPQLEPPVVQVVLSNAKNQQSENTLPQIANRGGQNNNQTQVICSLIRFRWNRACVHLQESC</sequence>
<dbReference type="EMBL" id="CAAE01014566">
    <property type="protein sequence ID" value="CAF98879.1"/>
    <property type="molecule type" value="Genomic_DNA"/>
</dbReference>
<dbReference type="AlphaFoldDB" id="Q4SKF3"/>
<comment type="caution">
    <text evidence="2">The sequence shown here is derived from an EMBL/GenBank/DDBJ whole genome shotgun (WGS) entry which is preliminary data.</text>
</comment>
<proteinExistence type="predicted"/>
<evidence type="ECO:0000313" key="2">
    <source>
        <dbReference type="EMBL" id="CAF98879.1"/>
    </source>
</evidence>
<evidence type="ECO:0000256" key="1">
    <source>
        <dbReference type="SAM" id="SignalP"/>
    </source>
</evidence>
<feature type="chain" id="PRO_5004243824" evidence="1">
    <location>
        <begin position="21"/>
        <end position="201"/>
    </location>
</feature>
<gene>
    <name evidence="2" type="ORF">GSTENG00016748001</name>
</gene>
<keyword evidence="1" id="KW-0732">Signal</keyword>
<accession>Q4SKF3</accession>
<name>Q4SKF3_TETNG</name>
<dbReference type="KEGG" id="tng:GSTEN00016748G001"/>
<protein>
    <submittedName>
        <fullName evidence="2">(spotted green pufferfish) hypothetical protein</fullName>
    </submittedName>
</protein>
<reference evidence="2" key="1">
    <citation type="journal article" date="2004" name="Nature">
        <title>Genome duplication in the teleost fish Tetraodon nigroviridis reveals the early vertebrate proto-karyotype.</title>
        <authorList>
            <person name="Jaillon O."/>
            <person name="Aury J.-M."/>
            <person name="Brunet F."/>
            <person name="Petit J.-L."/>
            <person name="Stange-Thomann N."/>
            <person name="Mauceli E."/>
            <person name="Bouneau L."/>
            <person name="Fischer C."/>
            <person name="Ozouf-Costaz C."/>
            <person name="Bernot A."/>
            <person name="Nicaud S."/>
            <person name="Jaffe D."/>
            <person name="Fisher S."/>
            <person name="Lutfalla G."/>
            <person name="Dossat C."/>
            <person name="Segurens B."/>
            <person name="Dasilva C."/>
            <person name="Salanoubat M."/>
            <person name="Levy M."/>
            <person name="Boudet N."/>
            <person name="Castellano S."/>
            <person name="Anthouard V."/>
            <person name="Jubin C."/>
            <person name="Castelli V."/>
            <person name="Katinka M."/>
            <person name="Vacherie B."/>
            <person name="Biemont C."/>
            <person name="Skalli Z."/>
            <person name="Cattolico L."/>
            <person name="Poulain J."/>
            <person name="De Berardinis V."/>
            <person name="Cruaud C."/>
            <person name="Duprat S."/>
            <person name="Brottier P."/>
            <person name="Coutanceau J.-P."/>
            <person name="Gouzy J."/>
            <person name="Parra G."/>
            <person name="Lardier G."/>
            <person name="Chapple C."/>
            <person name="McKernan K.J."/>
            <person name="McEwan P."/>
            <person name="Bosak S."/>
            <person name="Kellis M."/>
            <person name="Volff J.-N."/>
            <person name="Guigo R."/>
            <person name="Zody M.C."/>
            <person name="Mesirov J."/>
            <person name="Lindblad-Toh K."/>
            <person name="Birren B."/>
            <person name="Nusbaum C."/>
            <person name="Kahn D."/>
            <person name="Robinson-Rechavi M."/>
            <person name="Laudet V."/>
            <person name="Schachter V."/>
            <person name="Quetier F."/>
            <person name="Saurin W."/>
            <person name="Scarpelli C."/>
            <person name="Wincker P."/>
            <person name="Lander E.S."/>
            <person name="Weissenbach J."/>
            <person name="Roest Crollius H."/>
        </authorList>
    </citation>
    <scope>NUCLEOTIDE SEQUENCE [LARGE SCALE GENOMIC DNA]</scope>
</reference>